<organismHost>
    <name type="scientific">Paramecium bursaria</name>
    <dbReference type="NCBI Taxonomy" id="74790"/>
</organismHost>
<organism evidence="2 3">
    <name type="scientific">Paramecium bursaria Chlorella virus MT325</name>
    <name type="common">PBCV-MT325</name>
    <dbReference type="NCBI Taxonomy" id="346932"/>
    <lineage>
        <taxon>Viruses</taxon>
        <taxon>Varidnaviria</taxon>
        <taxon>Bamfordvirae</taxon>
        <taxon>Nucleocytoviricota</taxon>
        <taxon>Megaviricetes</taxon>
        <taxon>Algavirales</taxon>
        <taxon>Phycodnaviridae</taxon>
        <taxon>Chlorovirus</taxon>
        <taxon>Chlorovirus conductrix</taxon>
        <taxon>Paramecium bursaria Chlorella virus A1</taxon>
    </lineage>
</organism>
<dbReference type="Proteomes" id="UP000246715">
    <property type="component" value="Segment"/>
</dbReference>
<name>A7IUJ6_PBCVM</name>
<protein>
    <submittedName>
        <fullName evidence="2">Uncharacterized protein m466R</fullName>
    </submittedName>
</protein>
<reference evidence="2 3" key="1">
    <citation type="journal article" date="2007" name="Virology">
        <title>Sequence and annotation of the 314-kb MT325 and the 321-kb FR483 viruses that infect Chlorella Pbi.</title>
        <authorList>
            <person name="Fitzgerald L.A."/>
            <person name="Graves M.V."/>
            <person name="Li X."/>
            <person name="Feldblyum T."/>
            <person name="Hartigan J."/>
            <person name="Van Etten J.L."/>
        </authorList>
    </citation>
    <scope>NUCLEOTIDE SEQUENCE [LARGE SCALE GENOMIC DNA]</scope>
    <source>
        <strain evidence="2 3">MT325</strain>
    </source>
</reference>
<sequence>MFQIVPPASPHRSSDPRREPRTTPCQSSPIRVFGWHSRLPYTRCKAVGAPSNVLLYHELFVQCMLFWTPCA</sequence>
<gene>
    <name evidence="2" type="primary">m466R</name>
    <name evidence="2" type="ORF">MT325_m466R</name>
</gene>
<accession>A7IUJ6</accession>
<evidence type="ECO:0000256" key="1">
    <source>
        <dbReference type="SAM" id="MobiDB-lite"/>
    </source>
</evidence>
<feature type="region of interest" description="Disordered" evidence="1">
    <location>
        <begin position="1"/>
        <end position="26"/>
    </location>
</feature>
<proteinExistence type="predicted"/>
<feature type="compositionally biased region" description="Basic and acidic residues" evidence="1">
    <location>
        <begin position="12"/>
        <end position="21"/>
    </location>
</feature>
<dbReference type="EMBL" id="DQ491001">
    <property type="protein sequence ID" value="ABT14020.1"/>
    <property type="molecule type" value="Genomic_DNA"/>
</dbReference>
<evidence type="ECO:0000313" key="2">
    <source>
        <dbReference type="EMBL" id="ABT14020.1"/>
    </source>
</evidence>
<evidence type="ECO:0000313" key="3">
    <source>
        <dbReference type="Proteomes" id="UP000246715"/>
    </source>
</evidence>